<dbReference type="PROSITE" id="PS00028">
    <property type="entry name" value="ZINC_FINGER_C2H2_1"/>
    <property type="match status" value="1"/>
</dbReference>
<protein>
    <recommendedName>
        <fullName evidence="1">C2H2-type domain-containing protein</fullName>
    </recommendedName>
</protein>
<evidence type="ECO:0000259" key="1">
    <source>
        <dbReference type="PROSITE" id="PS50157"/>
    </source>
</evidence>
<feature type="domain" description="C2H2-type" evidence="1">
    <location>
        <begin position="79"/>
        <end position="103"/>
    </location>
</feature>
<comment type="caution">
    <text evidence="2">The sequence shown here is derived from an EMBL/GenBank/DDBJ whole genome shotgun (WGS) entry which is preliminary data.</text>
</comment>
<accession>A0A0F9U8E7</accession>
<dbReference type="InterPro" id="IPR036236">
    <property type="entry name" value="Znf_C2H2_sf"/>
</dbReference>
<reference evidence="2" key="1">
    <citation type="journal article" date="2015" name="Nature">
        <title>Complex archaea that bridge the gap between prokaryotes and eukaryotes.</title>
        <authorList>
            <person name="Spang A."/>
            <person name="Saw J.H."/>
            <person name="Jorgensen S.L."/>
            <person name="Zaremba-Niedzwiedzka K."/>
            <person name="Martijn J."/>
            <person name="Lind A.E."/>
            <person name="van Eijk R."/>
            <person name="Schleper C."/>
            <person name="Guy L."/>
            <person name="Ettema T.J."/>
        </authorList>
    </citation>
    <scope>NUCLEOTIDE SEQUENCE</scope>
</reference>
<dbReference type="PROSITE" id="PS50157">
    <property type="entry name" value="ZINC_FINGER_C2H2_2"/>
    <property type="match status" value="1"/>
</dbReference>
<name>A0A0F9U8E7_9ZZZZ</name>
<dbReference type="SMART" id="SM00355">
    <property type="entry name" value="ZnF_C2H2"/>
    <property type="match status" value="1"/>
</dbReference>
<evidence type="ECO:0000313" key="2">
    <source>
        <dbReference type="EMBL" id="KKN57536.1"/>
    </source>
</evidence>
<organism evidence="2">
    <name type="scientific">marine sediment metagenome</name>
    <dbReference type="NCBI Taxonomy" id="412755"/>
    <lineage>
        <taxon>unclassified sequences</taxon>
        <taxon>metagenomes</taxon>
        <taxon>ecological metagenomes</taxon>
    </lineage>
</organism>
<dbReference type="AlphaFoldDB" id="A0A0F9U8E7"/>
<sequence length="103" mass="11959">MNKAQVEVIRKGGIGWEFTPSIYQQNRVTYYHKDTKSGKVVEHPNMPCDPYSLQRYLGRGFKLTKEDLSQAVEKSQEGFTCQVCEKPFPKRRALVGHMRSHQK</sequence>
<dbReference type="InterPro" id="IPR013087">
    <property type="entry name" value="Znf_C2H2_type"/>
</dbReference>
<proteinExistence type="predicted"/>
<gene>
    <name evidence="2" type="ORF">LCGC14_0560820</name>
</gene>
<dbReference type="Gene3D" id="3.30.160.60">
    <property type="entry name" value="Classic Zinc Finger"/>
    <property type="match status" value="1"/>
</dbReference>
<dbReference type="Pfam" id="PF13912">
    <property type="entry name" value="zf-C2H2_6"/>
    <property type="match status" value="1"/>
</dbReference>
<dbReference type="SUPFAM" id="SSF57667">
    <property type="entry name" value="beta-beta-alpha zinc fingers"/>
    <property type="match status" value="1"/>
</dbReference>
<dbReference type="EMBL" id="LAZR01000798">
    <property type="protein sequence ID" value="KKN57536.1"/>
    <property type="molecule type" value="Genomic_DNA"/>
</dbReference>